<comment type="caution">
    <text evidence="1">The sequence shown here is derived from an EMBL/GenBank/DDBJ whole genome shotgun (WGS) entry which is preliminary data.</text>
</comment>
<gene>
    <name evidence="1" type="ORF">SFOMI_1188</name>
</gene>
<dbReference type="EMBL" id="BEWI01000031">
    <property type="protein sequence ID" value="GAY20658.1"/>
    <property type="molecule type" value="Genomic_DNA"/>
</dbReference>
<evidence type="ECO:0000313" key="2">
    <source>
        <dbReference type="Proteomes" id="UP000221538"/>
    </source>
</evidence>
<organism evidence="1 2">
    <name type="scientific">Sphingobium fuliginis (strain ATCC 27551)</name>
    <dbReference type="NCBI Taxonomy" id="336203"/>
    <lineage>
        <taxon>Bacteria</taxon>
        <taxon>Pseudomonadati</taxon>
        <taxon>Pseudomonadota</taxon>
        <taxon>Alphaproteobacteria</taxon>
        <taxon>Sphingomonadales</taxon>
        <taxon>Sphingomonadaceae</taxon>
        <taxon>Sphingobium</taxon>
    </lineage>
</organism>
<dbReference type="AlphaFoldDB" id="A0A292ZBZ8"/>
<sequence length="269" mass="29587">MADLSFSAGMIALVRIETQIPIDPQRAQAALPGYTRFYVEAHAKTLLAGRKPLGRSVRYLVDLPLDWRGKADDLEGEEVFIFARGVDGRPGELQLVTPTAQLRWSNARELQLRSLLRAAVSPDGPPRITGVRSLLHVPGALLGEGRTQIFLSTQDGSYASITVRHRPGLPPEWNISFSELIADAIEPPARDTLPWYRLACSLPPVPPPDANVSQSEAGRMQALADYRLVLDSMGSCDRKLKFRPKAVSPSFLVAARGHEQVQSPTHWKA</sequence>
<reference evidence="1 2" key="2">
    <citation type="journal article" date="2013" name="Environ. Sci. Technol.">
        <title>The 4-tert-butylphenol-utilizing bacterium Sphingobium fuliginis OMI can degrade bisphenols via phenolic ring hydroxylation and meta-cleavage pathway.</title>
        <authorList>
            <person name="Ogata Y."/>
            <person name="Goda S."/>
            <person name="Toyama T."/>
            <person name="Sei K."/>
            <person name="Ike M."/>
        </authorList>
    </citation>
    <scope>NUCLEOTIDE SEQUENCE [LARGE SCALE GENOMIC DNA]</scope>
    <source>
        <strain evidence="1 2">OMI</strain>
    </source>
</reference>
<evidence type="ECO:0000313" key="1">
    <source>
        <dbReference type="EMBL" id="GAY20658.1"/>
    </source>
</evidence>
<dbReference type="Proteomes" id="UP000221538">
    <property type="component" value="Unassembled WGS sequence"/>
</dbReference>
<protein>
    <submittedName>
        <fullName evidence="1">Uncharacterized protein</fullName>
    </submittedName>
</protein>
<reference evidence="1 2" key="1">
    <citation type="journal article" date="2013" name="Biodegradation">
        <title>Occurrence of 4-tert-butylphenol (4-t-BP) biodegradation in an aquatic sample caused by the presence of Spirodela polyrrhiza and isolation of a 4-t-BP-utilizing bacterium.</title>
        <authorList>
            <person name="Ogata Y."/>
            <person name="Toyama T."/>
            <person name="Yu N."/>
            <person name="Wang X."/>
            <person name="Sei K."/>
            <person name="Ike M."/>
        </authorList>
    </citation>
    <scope>NUCLEOTIDE SEQUENCE [LARGE SCALE GENOMIC DNA]</scope>
    <source>
        <strain evidence="1 2">OMI</strain>
    </source>
</reference>
<proteinExistence type="predicted"/>
<name>A0A292ZBZ8_SPHSA</name>
<accession>A0A292ZBZ8</accession>